<dbReference type="Gene3D" id="3.30.70.270">
    <property type="match status" value="2"/>
</dbReference>
<evidence type="ECO:0008006" key="6">
    <source>
        <dbReference type="Google" id="ProtNLM"/>
    </source>
</evidence>
<dbReference type="InterPro" id="IPR041588">
    <property type="entry name" value="Integrase_H2C2"/>
</dbReference>
<dbReference type="InterPro" id="IPR000477">
    <property type="entry name" value="RT_dom"/>
</dbReference>
<dbReference type="Pfam" id="PF17921">
    <property type="entry name" value="Integrase_H2C2"/>
    <property type="match status" value="1"/>
</dbReference>
<dbReference type="FunFam" id="1.10.340.70:FF:000003">
    <property type="entry name" value="Protein CBG25708"/>
    <property type="match status" value="1"/>
</dbReference>
<dbReference type="Gene3D" id="4.10.60.10">
    <property type="entry name" value="Zinc finger, CCHC-type"/>
    <property type="match status" value="1"/>
</dbReference>
<feature type="domain" description="Integrase catalytic" evidence="3">
    <location>
        <begin position="1055"/>
        <end position="1216"/>
    </location>
</feature>
<dbReference type="Gene3D" id="1.10.340.70">
    <property type="match status" value="1"/>
</dbReference>
<evidence type="ECO:0000259" key="3">
    <source>
        <dbReference type="PROSITE" id="PS50994"/>
    </source>
</evidence>
<feature type="region of interest" description="Disordered" evidence="1">
    <location>
        <begin position="1335"/>
        <end position="1358"/>
    </location>
</feature>
<dbReference type="SUPFAM" id="SSF53098">
    <property type="entry name" value="Ribonuclease H-like"/>
    <property type="match status" value="1"/>
</dbReference>
<dbReference type="PROSITE" id="PS50878">
    <property type="entry name" value="RT_POL"/>
    <property type="match status" value="1"/>
</dbReference>
<evidence type="ECO:0000313" key="5">
    <source>
        <dbReference type="Proteomes" id="UP001374579"/>
    </source>
</evidence>
<feature type="region of interest" description="Disordered" evidence="1">
    <location>
        <begin position="199"/>
        <end position="234"/>
    </location>
</feature>
<dbReference type="InterPro" id="IPR036397">
    <property type="entry name" value="RNaseH_sf"/>
</dbReference>
<dbReference type="FunFam" id="3.30.70.270:FF:000026">
    <property type="entry name" value="Transposon Ty3-G Gag-Pol polyprotein"/>
    <property type="match status" value="1"/>
</dbReference>
<accession>A0AAN9ATY9</accession>
<dbReference type="GO" id="GO:0015074">
    <property type="term" value="P:DNA integration"/>
    <property type="evidence" value="ECO:0007669"/>
    <property type="project" value="InterPro"/>
</dbReference>
<protein>
    <recommendedName>
        <fullName evidence="6">Endonuclease</fullName>
    </recommendedName>
</protein>
<dbReference type="Gene3D" id="3.10.10.10">
    <property type="entry name" value="HIV Type 1 Reverse Transcriptase, subunit A, domain 1"/>
    <property type="match status" value="1"/>
</dbReference>
<dbReference type="GO" id="GO:0003676">
    <property type="term" value="F:nucleic acid binding"/>
    <property type="evidence" value="ECO:0007669"/>
    <property type="project" value="InterPro"/>
</dbReference>
<organism evidence="4 5">
    <name type="scientific">Littorina saxatilis</name>
    <dbReference type="NCBI Taxonomy" id="31220"/>
    <lineage>
        <taxon>Eukaryota</taxon>
        <taxon>Metazoa</taxon>
        <taxon>Spiralia</taxon>
        <taxon>Lophotrochozoa</taxon>
        <taxon>Mollusca</taxon>
        <taxon>Gastropoda</taxon>
        <taxon>Caenogastropoda</taxon>
        <taxon>Littorinimorpha</taxon>
        <taxon>Littorinoidea</taxon>
        <taxon>Littorinidae</taxon>
        <taxon>Littorina</taxon>
    </lineage>
</organism>
<feature type="compositionally biased region" description="Basic and acidic residues" evidence="1">
    <location>
        <begin position="224"/>
        <end position="234"/>
    </location>
</feature>
<dbReference type="FunFam" id="3.30.420.10:FF:000063">
    <property type="entry name" value="Retrovirus-related Pol polyprotein from transposon 297-like Protein"/>
    <property type="match status" value="1"/>
</dbReference>
<dbReference type="SUPFAM" id="SSF56672">
    <property type="entry name" value="DNA/RNA polymerases"/>
    <property type="match status" value="1"/>
</dbReference>
<dbReference type="InterPro" id="IPR001584">
    <property type="entry name" value="Integrase_cat-core"/>
</dbReference>
<dbReference type="Pfam" id="PF00665">
    <property type="entry name" value="rve"/>
    <property type="match status" value="1"/>
</dbReference>
<evidence type="ECO:0000313" key="4">
    <source>
        <dbReference type="EMBL" id="KAK7093042.1"/>
    </source>
</evidence>
<evidence type="ECO:0000259" key="2">
    <source>
        <dbReference type="PROSITE" id="PS50878"/>
    </source>
</evidence>
<feature type="compositionally biased region" description="Polar residues" evidence="1">
    <location>
        <begin position="1375"/>
        <end position="1393"/>
    </location>
</feature>
<dbReference type="InterPro" id="IPR043128">
    <property type="entry name" value="Rev_trsase/Diguanyl_cyclase"/>
</dbReference>
<gene>
    <name evidence="4" type="ORF">V1264_008698</name>
</gene>
<feature type="region of interest" description="Disordered" evidence="1">
    <location>
        <begin position="276"/>
        <end position="295"/>
    </location>
</feature>
<keyword evidence="5" id="KW-1185">Reference proteome</keyword>
<dbReference type="InterPro" id="IPR050951">
    <property type="entry name" value="Retrovirus_Pol_polyprotein"/>
</dbReference>
<dbReference type="CDD" id="cd09274">
    <property type="entry name" value="RNase_HI_RT_Ty3"/>
    <property type="match status" value="1"/>
</dbReference>
<dbReference type="Gene3D" id="3.30.420.10">
    <property type="entry name" value="Ribonuclease H-like superfamily/Ribonuclease H"/>
    <property type="match status" value="1"/>
</dbReference>
<dbReference type="CDD" id="cd01647">
    <property type="entry name" value="RT_LTR"/>
    <property type="match status" value="1"/>
</dbReference>
<dbReference type="PANTHER" id="PTHR37984">
    <property type="entry name" value="PROTEIN CBG26694"/>
    <property type="match status" value="1"/>
</dbReference>
<feature type="compositionally biased region" description="Basic residues" evidence="1">
    <location>
        <begin position="201"/>
        <end position="210"/>
    </location>
</feature>
<dbReference type="CDD" id="cd05481">
    <property type="entry name" value="retropepsin_like_LTR_1"/>
    <property type="match status" value="1"/>
</dbReference>
<sequence length="1408" mass="159816">MAEDGVAAQPRSVTVKVPLPQRLELSAQGLEATWRKFKRSWETYELASRLDSQDEKYRAAVFKTCLSDGARDVFEGLPFEAADDKDKITKIIPLFEAYCVGETSEVYETYKFHQRKQEKGETIDTYIGALRQLASSCNFKTFEERMLRDQVVIGLSDDTVREKLLQESGLTLKKCIEICRVSEAAAQQAKSMAGDEALHRVGVHVRKKTNSQKDKGATPKSKHDRHDGRGMGERDSGVKACVYCGKSHKKGKEHCFAYGKTCNRCKKKNHFARQCKQSSDRQVHEMSDEESDDDDGHFVLTMSENDDEHVLSVDDVDKSVHAKMLVGHDRVTTSLQLDSGATINSLSVETYKTVTGDVALTKLTKSNKRLLMYDKRPVTPLGERILPVVNPKNGKSYKVRFVVVNAKVKDILGCRASQHMQLITVNVENISAIGTGDKHVLTGFDDVFKGEVGALDGKLTFETDPSVPPVKLPCRQWPIAVKEKVKAEIDRLLELGVLVPVNTPTDWISSVVVTLKPNGQARLCIDPKPLNKALKRNDYPMKSIDDALESMVGAKIFSHFDMRNGFWHVVLDDESSLLTTFETPFGKFRWTRMPFGASVCPEEFQRRVDDALNGLPGVFAVHDDVIVWGSGDTEKEAAKDHDQNVRLFLQRCREKNIKLNKEKVEYRKTEVSYLGHVISKDGLKCDMKKVDAIKSFPQPEDKAAVQRLLGMVGYLQKFAPRLSEVAAPLRELVKKDVHFRWDENLHGKAFDEIKRMLTEPPVLRFFDPGAKTTLQCDASEFGLGACLLSDGQPVQFASRALTQTERNYAQIEKEMLAILFGLERFERYVYGRHVEVESDHKPLIPIHNKTLLAAPKRLQRMLLRTQKFDYTVVYKKGTEMYLADTLSRAVVRSHKAGKMKSEQIFQTEIEQEIESIDMAAHVSVSEGRLEELKEATKRDKDLCRLMQITQEGWPESRQSLPLGLQPYFPFREEVSTQNGLCFKAERIIVPTEMREKVLHLLHQAHTGIQGCMRRARELVYWPGMNADIEKLVSKCATCQTHQSNQQKEPMISHPIPERPWETLGCDLFDFQEKSYLVVVDYYSDFFEVDRLENKTAEEVIYKTKAHLARHGIPDKIISDNGPPYSSDKYRDFAEAWGFEHITSSPYYPQSNGKAENAVKQAKTLIMKAVESKTDPYLALLELRNIPSEVMKNSPVQRLFSRRTKTRIPTAKTLLKPQTCTNVTGNLIKRKEKQAKCYNKGTAELETLQPGQTVRVKLGKTWTKAKVEQQVDVRSYKLHTENGKAYRRNRRQIRTTGETLTNTGPRETITRKTDLDRQRQLNDQAVKNYRAVADSQTQVTKVSTPVSATNTPENKTPVKIQPNEKKTERIKVKFMKSQTAGKTDTGQSQITSRGRQVKPPAYLNDYVKT</sequence>
<dbReference type="EMBL" id="JBAMIC010000021">
    <property type="protein sequence ID" value="KAK7093042.1"/>
    <property type="molecule type" value="Genomic_DNA"/>
</dbReference>
<dbReference type="InterPro" id="IPR012337">
    <property type="entry name" value="RNaseH-like_sf"/>
</dbReference>
<feature type="compositionally biased region" description="Polar residues" evidence="1">
    <location>
        <begin position="1335"/>
        <end position="1353"/>
    </location>
</feature>
<reference evidence="4 5" key="1">
    <citation type="submission" date="2024-02" db="EMBL/GenBank/DDBJ databases">
        <title>Chromosome-scale genome assembly of the rough periwinkle Littorina saxatilis.</title>
        <authorList>
            <person name="De Jode A."/>
            <person name="Faria R."/>
            <person name="Formenti G."/>
            <person name="Sims Y."/>
            <person name="Smith T.P."/>
            <person name="Tracey A."/>
            <person name="Wood J.M.D."/>
            <person name="Zagrodzka Z.B."/>
            <person name="Johannesson K."/>
            <person name="Butlin R.K."/>
            <person name="Leder E.H."/>
        </authorList>
    </citation>
    <scope>NUCLEOTIDE SEQUENCE [LARGE SCALE GENOMIC DNA]</scope>
    <source>
        <strain evidence="4">Snail1</strain>
        <tissue evidence="4">Muscle</tissue>
    </source>
</reference>
<name>A0AAN9ATY9_9CAEN</name>
<feature type="region of interest" description="Disordered" evidence="1">
    <location>
        <begin position="1374"/>
        <end position="1408"/>
    </location>
</feature>
<feature type="domain" description="Reverse transcriptase" evidence="2">
    <location>
        <begin position="495"/>
        <end position="678"/>
    </location>
</feature>
<proteinExistence type="predicted"/>
<comment type="caution">
    <text evidence="4">The sequence shown here is derived from an EMBL/GenBank/DDBJ whole genome shotgun (WGS) entry which is preliminary data.</text>
</comment>
<dbReference type="InterPro" id="IPR041577">
    <property type="entry name" value="RT_RNaseH_2"/>
</dbReference>
<dbReference type="Pfam" id="PF17919">
    <property type="entry name" value="RT_RNaseH_2"/>
    <property type="match status" value="1"/>
</dbReference>
<dbReference type="PANTHER" id="PTHR37984:SF8">
    <property type="entry name" value="CCHC-TYPE DOMAIN-CONTAINING PROTEIN"/>
    <property type="match status" value="1"/>
</dbReference>
<evidence type="ECO:0000256" key="1">
    <source>
        <dbReference type="SAM" id="MobiDB-lite"/>
    </source>
</evidence>
<dbReference type="PROSITE" id="PS50994">
    <property type="entry name" value="INTEGRASE"/>
    <property type="match status" value="1"/>
</dbReference>
<dbReference type="InterPro" id="IPR043502">
    <property type="entry name" value="DNA/RNA_pol_sf"/>
</dbReference>
<dbReference type="Proteomes" id="UP001374579">
    <property type="component" value="Unassembled WGS sequence"/>
</dbReference>
<dbReference type="Pfam" id="PF00078">
    <property type="entry name" value="RVT_1"/>
    <property type="match status" value="1"/>
</dbReference>